<dbReference type="AlphaFoldDB" id="A0A7X0DMI6"/>
<gene>
    <name evidence="3" type="ORF">FHS48_002531</name>
</gene>
<evidence type="ECO:0000313" key="3">
    <source>
        <dbReference type="EMBL" id="MBB6211096.1"/>
    </source>
</evidence>
<keyword evidence="4" id="KW-1185">Reference proteome</keyword>
<feature type="domain" description="FAD dependent oxidoreductase" evidence="2">
    <location>
        <begin position="36"/>
        <end position="393"/>
    </location>
</feature>
<proteinExistence type="predicted"/>
<name>A0A7X0DMI6_NOVIT</name>
<dbReference type="EMBL" id="JACIIX010000009">
    <property type="protein sequence ID" value="MBB6211096.1"/>
    <property type="molecule type" value="Genomic_DNA"/>
</dbReference>
<dbReference type="Pfam" id="PF01266">
    <property type="entry name" value="DAO"/>
    <property type="match status" value="1"/>
</dbReference>
<evidence type="ECO:0000313" key="4">
    <source>
        <dbReference type="Proteomes" id="UP000544872"/>
    </source>
</evidence>
<reference evidence="3 4" key="1">
    <citation type="submission" date="2020-08" db="EMBL/GenBank/DDBJ databases">
        <title>Genomic Encyclopedia of Type Strains, Phase IV (KMG-IV): sequencing the most valuable type-strain genomes for metagenomic binning, comparative biology and taxonomic classification.</title>
        <authorList>
            <person name="Goeker M."/>
        </authorList>
    </citation>
    <scope>NUCLEOTIDE SEQUENCE [LARGE SCALE GENOMIC DNA]</scope>
    <source>
        <strain evidence="3 4">DSM 11590</strain>
    </source>
</reference>
<dbReference type="InterPro" id="IPR036188">
    <property type="entry name" value="FAD/NAD-bd_sf"/>
</dbReference>
<dbReference type="SUPFAM" id="SSF51905">
    <property type="entry name" value="FAD/NAD(P)-binding domain"/>
    <property type="match status" value="1"/>
</dbReference>
<dbReference type="PANTHER" id="PTHR13847:SF281">
    <property type="entry name" value="FAD DEPENDENT OXIDOREDUCTASE DOMAIN-CONTAINING PROTEIN"/>
    <property type="match status" value="1"/>
</dbReference>
<sequence>MRRIRRLPSDDSCNGWNALLPPRAPRPALRGDITADWVVVGAGYTGLAAARRLAELRPQDHVVVLEAQTVADGSSGRNSGFAIDLPHNITSSVEELAQSHAYRRLARASIAHLRDLTTRHGIACDWSDSGKYHAAASPHGVRGVLEPTRQELERLEEPYEWLEGPALAARLGTASFAAALYTPGTVLLNPAALVRGLADSLPASVTLYEGSPVTGADLGSPVTLTTPHGTVRAARMILAVNGLAPQFGFFRNRLLPFSTYGSLTRPLTEAEYDALGRPAPWGLTPAHAFAGATLRLTNDRRLLVRQTVEYSPAFQRNAGHRARVAARHRALLARRFPMLPEITFDTTWSGMICVSQNGAPGFGAVAPHITAAVCHNGAGVTKGTIGGLLAADLACGQDNPLIGDLLSLGQPQAIPPRPALDIGVRARFAWELWTARHEA</sequence>
<dbReference type="InterPro" id="IPR006076">
    <property type="entry name" value="FAD-dep_OxRdtase"/>
</dbReference>
<keyword evidence="1" id="KW-0560">Oxidoreductase</keyword>
<accession>A0A7X0DMI6</accession>
<dbReference type="GO" id="GO:0016491">
    <property type="term" value="F:oxidoreductase activity"/>
    <property type="evidence" value="ECO:0007669"/>
    <property type="project" value="UniProtKB-KW"/>
</dbReference>
<dbReference type="Proteomes" id="UP000544872">
    <property type="component" value="Unassembled WGS sequence"/>
</dbReference>
<dbReference type="GO" id="GO:0005737">
    <property type="term" value="C:cytoplasm"/>
    <property type="evidence" value="ECO:0007669"/>
    <property type="project" value="TreeGrafter"/>
</dbReference>
<evidence type="ECO:0000259" key="2">
    <source>
        <dbReference type="Pfam" id="PF01266"/>
    </source>
</evidence>
<dbReference type="RefSeq" id="WP_184263914.1">
    <property type="nucleotide sequence ID" value="NZ_JACIIX010000009.1"/>
</dbReference>
<protein>
    <submittedName>
        <fullName evidence="3">Glycine/D-amino acid oxidase-like deaminating enzyme</fullName>
    </submittedName>
</protein>
<comment type="caution">
    <text evidence="3">The sequence shown here is derived from an EMBL/GenBank/DDBJ whole genome shotgun (WGS) entry which is preliminary data.</text>
</comment>
<evidence type="ECO:0000256" key="1">
    <source>
        <dbReference type="ARBA" id="ARBA00023002"/>
    </source>
</evidence>
<organism evidence="3 4">
    <name type="scientific">Novispirillum itersonii</name>
    <name type="common">Aquaspirillum itersonii</name>
    <dbReference type="NCBI Taxonomy" id="189"/>
    <lineage>
        <taxon>Bacteria</taxon>
        <taxon>Pseudomonadati</taxon>
        <taxon>Pseudomonadota</taxon>
        <taxon>Alphaproteobacteria</taxon>
        <taxon>Rhodospirillales</taxon>
        <taxon>Novispirillaceae</taxon>
        <taxon>Novispirillum</taxon>
    </lineage>
</organism>
<dbReference type="Gene3D" id="3.50.50.60">
    <property type="entry name" value="FAD/NAD(P)-binding domain"/>
    <property type="match status" value="1"/>
</dbReference>
<dbReference type="PANTHER" id="PTHR13847">
    <property type="entry name" value="SARCOSINE DEHYDROGENASE-RELATED"/>
    <property type="match status" value="1"/>
</dbReference>
<dbReference type="Gene3D" id="3.30.9.10">
    <property type="entry name" value="D-Amino Acid Oxidase, subunit A, domain 2"/>
    <property type="match status" value="1"/>
</dbReference>